<evidence type="ECO:0000313" key="2">
    <source>
        <dbReference type="Proteomes" id="UP000252189"/>
    </source>
</evidence>
<dbReference type="EMBL" id="QPHM01000001">
    <property type="protein sequence ID" value="RCU46615.1"/>
    <property type="molecule type" value="Genomic_DNA"/>
</dbReference>
<organism evidence="1 2">
    <name type="scientific">Haloplanus salinus</name>
    <dbReference type="NCBI Taxonomy" id="1126245"/>
    <lineage>
        <taxon>Archaea</taxon>
        <taxon>Methanobacteriati</taxon>
        <taxon>Methanobacteriota</taxon>
        <taxon>Stenosarchaea group</taxon>
        <taxon>Halobacteria</taxon>
        <taxon>Halobacteriales</taxon>
        <taxon>Haloferacaceae</taxon>
        <taxon>Haloplanus</taxon>
    </lineage>
</organism>
<name>A0A368NAL5_9EURY</name>
<dbReference type="RefSeq" id="WP_114448169.1">
    <property type="nucleotide sequence ID" value="NZ_QPHM01000001.1"/>
</dbReference>
<keyword evidence="2" id="KW-1185">Reference proteome</keyword>
<comment type="caution">
    <text evidence="1">The sequence shown here is derived from an EMBL/GenBank/DDBJ whole genome shotgun (WGS) entry which is preliminary data.</text>
</comment>
<dbReference type="NCBIfam" id="NF041795">
    <property type="entry name" value="Brz"/>
    <property type="match status" value="1"/>
</dbReference>
<dbReference type="Proteomes" id="UP000252189">
    <property type="component" value="Unassembled WGS sequence"/>
</dbReference>
<sequence>MPITELPCPQCGSEVKMGLPRGATVKSVTAAERAEPAAPRRKMRSLVCHNDHELHVVFEW</sequence>
<reference evidence="1 2" key="1">
    <citation type="submission" date="2018-07" db="EMBL/GenBank/DDBJ databases">
        <title>Genome sequences of Haloplanus salinus JCM 18368T.</title>
        <authorList>
            <person name="Kim Y.B."/>
            <person name="Roh S.W."/>
        </authorList>
    </citation>
    <scope>NUCLEOTIDE SEQUENCE [LARGE SCALE GENOMIC DNA]</scope>
    <source>
        <strain evidence="1 2">JCM 18368</strain>
    </source>
</reference>
<protein>
    <submittedName>
        <fullName evidence="1">Transcriptional regulator</fullName>
    </submittedName>
</protein>
<dbReference type="InterPro" id="IPR053463">
    <property type="entry name" value="Brz_Regulator"/>
</dbReference>
<accession>A0A368NAL5</accession>
<dbReference type="AlphaFoldDB" id="A0A368NAL5"/>
<evidence type="ECO:0000313" key="1">
    <source>
        <dbReference type="EMBL" id="RCU46615.1"/>
    </source>
</evidence>
<gene>
    <name evidence="1" type="ORF">DU504_04420</name>
</gene>
<proteinExistence type="predicted"/>
<dbReference type="Pfam" id="PF23454">
    <property type="entry name" value="Zn_ribbon_Brz"/>
    <property type="match status" value="1"/>
</dbReference>